<name>A0AAI8ETN7_XANAC</name>
<dbReference type="EMBL" id="AE008923">
    <property type="protein sequence ID" value="AAM38354.1"/>
    <property type="molecule type" value="Genomic_DNA"/>
</dbReference>
<gene>
    <name evidence="2" type="ordered locus">XAC3511</name>
</gene>
<evidence type="ECO:0000256" key="1">
    <source>
        <dbReference type="SAM" id="MobiDB-lite"/>
    </source>
</evidence>
<dbReference type="KEGG" id="xac:XAC3511"/>
<accession>A0AAI8ETN7</accession>
<proteinExistence type="predicted"/>
<protein>
    <submittedName>
        <fullName evidence="2">Uncharacterized protein</fullName>
    </submittedName>
</protein>
<reference evidence="2 3" key="1">
    <citation type="journal article" date="2002" name="Nature">
        <title>Comparison of the genomes of two Xanthomonas pathogens with differing host specificities.</title>
        <authorList>
            <person name="da Silva A.C."/>
            <person name="Ferro J.A."/>
            <person name="Reinach F.C."/>
            <person name="Farah C.S."/>
            <person name="Furlan L.R."/>
            <person name="Quaggio R.B."/>
            <person name="Monteiro-Vitorello C.B."/>
            <person name="Van Sluys M.A."/>
            <person name="Almeida N.F."/>
            <person name="Alves L.M."/>
            <person name="do Amaral A.M."/>
            <person name="Bertolini M.C."/>
            <person name="Camargo L.E."/>
            <person name="Camarotte G."/>
            <person name="Cannavan F."/>
            <person name="Cardozo J."/>
            <person name="Chambergo F."/>
            <person name="Ciapina L.P."/>
            <person name="Cicarelli R.M."/>
            <person name="Coutinho L.L."/>
            <person name="Cursino-Santos J.R."/>
            <person name="El-Dorry H."/>
            <person name="Faria J.B."/>
            <person name="Ferreira A.J."/>
            <person name="Ferreira R.C."/>
            <person name="Ferro M.I."/>
            <person name="Formighieri E.F."/>
            <person name="Franco M.C."/>
            <person name="Greggio C.C."/>
            <person name="Gruber A."/>
            <person name="Katsuyama A.M."/>
            <person name="Kishi L.T."/>
            <person name="Leite R.P."/>
            <person name="Lemos E.G."/>
            <person name="Lemos M.V."/>
            <person name="Locali E.C."/>
            <person name="Machado M.A."/>
            <person name="Madeira A.M."/>
            <person name="Martinez-Rossi N.M."/>
            <person name="Martins E.C."/>
            <person name="Meidanis J."/>
            <person name="Menck C.F."/>
            <person name="Miyaki C.Y."/>
            <person name="Moon D.H."/>
            <person name="Moreira L.M."/>
            <person name="Novo M.T."/>
            <person name="Okura V.K."/>
            <person name="Oliveira M.C."/>
            <person name="Oliveira V.R."/>
            <person name="Pereira H.A."/>
            <person name="Rossi A."/>
            <person name="Sena J.A."/>
            <person name="Silva C."/>
            <person name="de Souza R.F."/>
            <person name="Spinola L.A."/>
            <person name="Takita M.A."/>
            <person name="Tamura R.E."/>
            <person name="Teixeira E.C."/>
            <person name="Tezza R.I."/>
            <person name="Trindade dos Santos M."/>
            <person name="Truffi D."/>
            <person name="Tsai S.M."/>
            <person name="White F.F."/>
            <person name="Setubal J.C."/>
            <person name="Kitajima J.P."/>
        </authorList>
    </citation>
    <scope>NUCLEOTIDE SEQUENCE [LARGE SCALE GENOMIC DNA]</scope>
    <source>
        <strain evidence="2 3">306</strain>
    </source>
</reference>
<evidence type="ECO:0000313" key="2">
    <source>
        <dbReference type="EMBL" id="AAM38354.1"/>
    </source>
</evidence>
<organism evidence="2 3">
    <name type="scientific">Xanthomonas axonopodis pv. citri (strain 306)</name>
    <dbReference type="NCBI Taxonomy" id="190486"/>
    <lineage>
        <taxon>Bacteria</taxon>
        <taxon>Pseudomonadati</taxon>
        <taxon>Pseudomonadota</taxon>
        <taxon>Gammaproteobacteria</taxon>
        <taxon>Lysobacterales</taxon>
        <taxon>Lysobacteraceae</taxon>
        <taxon>Xanthomonas</taxon>
    </lineage>
</organism>
<dbReference type="AlphaFoldDB" id="A0AAI8ETN7"/>
<feature type="region of interest" description="Disordered" evidence="1">
    <location>
        <begin position="1"/>
        <end position="23"/>
    </location>
</feature>
<sequence>MLHLHAGRSADDRRSTLIHRAMNKPVTRPLAHALHLLSAARQGDCRHRALARAAPGAGHAQPAATTIRSLQRLRAVAPPAPVRYRSSAALESTPRSSGAPA</sequence>
<dbReference type="Proteomes" id="UP000000576">
    <property type="component" value="Chromosome"/>
</dbReference>
<evidence type="ECO:0000313" key="3">
    <source>
        <dbReference type="Proteomes" id="UP000000576"/>
    </source>
</evidence>